<accession>A0A553K604</accession>
<keyword evidence="3 6" id="KW-1133">Transmembrane helix</keyword>
<comment type="caution">
    <text evidence="7">The sequence shown here is derived from an EMBL/GenBank/DDBJ whole genome shotgun (WGS) entry which is preliminary data.</text>
</comment>
<feature type="transmembrane region" description="Helical" evidence="6">
    <location>
        <begin position="99"/>
        <end position="120"/>
    </location>
</feature>
<dbReference type="InterPro" id="IPR007343">
    <property type="entry name" value="Uncharacterised_pept_Zn_put"/>
</dbReference>
<dbReference type="Proteomes" id="UP000317638">
    <property type="component" value="Unassembled WGS sequence"/>
</dbReference>
<feature type="compositionally biased region" description="Low complexity" evidence="5">
    <location>
        <begin position="52"/>
        <end position="72"/>
    </location>
</feature>
<proteinExistence type="predicted"/>
<evidence type="ECO:0000256" key="6">
    <source>
        <dbReference type="SAM" id="Phobius"/>
    </source>
</evidence>
<dbReference type="PANTHER" id="PTHR30168">
    <property type="entry name" value="PUTATIVE MEMBRANE PROTEIN YPFJ"/>
    <property type="match status" value="1"/>
</dbReference>
<name>A0A553K604_9ACTN</name>
<reference evidence="7 8" key="1">
    <citation type="submission" date="2019-07" db="EMBL/GenBank/DDBJ databases">
        <authorList>
            <person name="Zhou L.-Y."/>
        </authorList>
    </citation>
    <scope>NUCLEOTIDE SEQUENCE [LARGE SCALE GENOMIC DNA]</scope>
    <source>
        <strain evidence="7 8">YIM 101269</strain>
    </source>
</reference>
<keyword evidence="2 6" id="KW-0812">Transmembrane</keyword>
<protein>
    <recommendedName>
        <fullName evidence="9">Neutral zinc metallopeptidase</fullName>
    </recommendedName>
</protein>
<evidence type="ECO:0000313" key="8">
    <source>
        <dbReference type="Proteomes" id="UP000317638"/>
    </source>
</evidence>
<dbReference type="EMBL" id="VKKG01000001">
    <property type="protein sequence ID" value="TRY20135.1"/>
    <property type="molecule type" value="Genomic_DNA"/>
</dbReference>
<gene>
    <name evidence="7" type="ORF">FOJ82_04535</name>
</gene>
<dbReference type="PANTHER" id="PTHR30168:SF0">
    <property type="entry name" value="INNER MEMBRANE PROTEIN"/>
    <property type="match status" value="1"/>
</dbReference>
<keyword evidence="8" id="KW-1185">Reference proteome</keyword>
<sequence>MLHLSTPAPACGYPVLVTQPQNPFGRPQGPQFGNPAPHPGQSSFGGWGGGQFQAPGQALPQQQFGQQYQQGTGAFGPGHGAPGQFGPPAAPKKKGPPPVLVGAVIGAGIALIALLVYAFVSGGGSEDVGPDYRNEDYQVPTVSSSPPELKFPETMGELIELLEENPIYEETFPVPVRCDLTLDGATGSLTNDELEDRMTTYIGCLTRAWGPTLEAAGFVAYQPRVTVYPGGGTVNTPCGTAESQNAFFCGGDQNLYLAPDIADVLPPGVASERILFELIMAHEYGHAMQGRTGIFASSAYLAYEEEDESVALELSRRTEVQADCFAGLGLRSLGESMGVEDADVDAISTISFEIGDDQLRERFGGDPSEPGDHGRGENRELWIQRGFNDPGMSVCNTWTAPTSEVR</sequence>
<evidence type="ECO:0000313" key="7">
    <source>
        <dbReference type="EMBL" id="TRY20135.1"/>
    </source>
</evidence>
<evidence type="ECO:0000256" key="3">
    <source>
        <dbReference type="ARBA" id="ARBA00022989"/>
    </source>
</evidence>
<feature type="compositionally biased region" description="Gly residues" evidence="5">
    <location>
        <begin position="73"/>
        <end position="83"/>
    </location>
</feature>
<dbReference type="Pfam" id="PF04228">
    <property type="entry name" value="Zn_peptidase"/>
    <property type="match status" value="1"/>
</dbReference>
<feature type="region of interest" description="Disordered" evidence="5">
    <location>
        <begin position="20"/>
        <end position="96"/>
    </location>
</feature>
<evidence type="ECO:0000256" key="2">
    <source>
        <dbReference type="ARBA" id="ARBA00022692"/>
    </source>
</evidence>
<evidence type="ECO:0008006" key="9">
    <source>
        <dbReference type="Google" id="ProtNLM"/>
    </source>
</evidence>
<dbReference type="OrthoDB" id="9774900at2"/>
<comment type="subcellular location">
    <subcellularLocation>
        <location evidence="1">Membrane</location>
        <topology evidence="1">Single-pass membrane protein</topology>
    </subcellularLocation>
</comment>
<dbReference type="GO" id="GO:0016020">
    <property type="term" value="C:membrane"/>
    <property type="evidence" value="ECO:0007669"/>
    <property type="project" value="UniProtKB-SubCell"/>
</dbReference>
<organism evidence="7 8">
    <name type="scientific">Tessaracoccus rhinocerotis</name>
    <dbReference type="NCBI Taxonomy" id="1689449"/>
    <lineage>
        <taxon>Bacteria</taxon>
        <taxon>Bacillati</taxon>
        <taxon>Actinomycetota</taxon>
        <taxon>Actinomycetes</taxon>
        <taxon>Propionibacteriales</taxon>
        <taxon>Propionibacteriaceae</taxon>
        <taxon>Tessaracoccus</taxon>
    </lineage>
</organism>
<evidence type="ECO:0000256" key="5">
    <source>
        <dbReference type="SAM" id="MobiDB-lite"/>
    </source>
</evidence>
<keyword evidence="4 6" id="KW-0472">Membrane</keyword>
<evidence type="ECO:0000256" key="1">
    <source>
        <dbReference type="ARBA" id="ARBA00004167"/>
    </source>
</evidence>
<dbReference type="AlphaFoldDB" id="A0A553K604"/>
<evidence type="ECO:0000256" key="4">
    <source>
        <dbReference type="ARBA" id="ARBA00023136"/>
    </source>
</evidence>